<dbReference type="GO" id="GO:0005524">
    <property type="term" value="F:ATP binding"/>
    <property type="evidence" value="ECO:0007669"/>
    <property type="project" value="UniProtKB-KW"/>
</dbReference>
<organism evidence="17 18">
    <name type="scientific">Zizania palustris</name>
    <name type="common">Northern wild rice</name>
    <dbReference type="NCBI Taxonomy" id="103762"/>
    <lineage>
        <taxon>Eukaryota</taxon>
        <taxon>Viridiplantae</taxon>
        <taxon>Streptophyta</taxon>
        <taxon>Embryophyta</taxon>
        <taxon>Tracheophyta</taxon>
        <taxon>Spermatophyta</taxon>
        <taxon>Magnoliopsida</taxon>
        <taxon>Liliopsida</taxon>
        <taxon>Poales</taxon>
        <taxon>Poaceae</taxon>
        <taxon>BOP clade</taxon>
        <taxon>Oryzoideae</taxon>
        <taxon>Oryzeae</taxon>
        <taxon>Zizaniinae</taxon>
        <taxon>Zizania</taxon>
    </lineage>
</organism>
<reference evidence="17" key="2">
    <citation type="submission" date="2021-02" db="EMBL/GenBank/DDBJ databases">
        <authorList>
            <person name="Kimball J.A."/>
            <person name="Haas M.W."/>
            <person name="Macchietto M."/>
            <person name="Kono T."/>
            <person name="Duquette J."/>
            <person name="Shao M."/>
        </authorList>
    </citation>
    <scope>NUCLEOTIDE SEQUENCE</scope>
    <source>
        <tissue evidence="17">Fresh leaf tissue</tissue>
    </source>
</reference>
<dbReference type="InterPro" id="IPR001480">
    <property type="entry name" value="Bulb-type_lectin_dom"/>
</dbReference>
<dbReference type="AlphaFoldDB" id="A0A8J5RUU5"/>
<dbReference type="Pfam" id="PF01453">
    <property type="entry name" value="B_lectin"/>
    <property type="match status" value="1"/>
</dbReference>
<comment type="catalytic activity">
    <reaction evidence="12">
        <text>L-threonyl-[protein] + ATP = O-phospho-L-threonyl-[protein] + ADP + H(+)</text>
        <dbReference type="Rhea" id="RHEA:46608"/>
        <dbReference type="Rhea" id="RHEA-COMP:11060"/>
        <dbReference type="Rhea" id="RHEA-COMP:11605"/>
        <dbReference type="ChEBI" id="CHEBI:15378"/>
        <dbReference type="ChEBI" id="CHEBI:30013"/>
        <dbReference type="ChEBI" id="CHEBI:30616"/>
        <dbReference type="ChEBI" id="CHEBI:61977"/>
        <dbReference type="ChEBI" id="CHEBI:456216"/>
        <dbReference type="EC" id="2.7.11.1"/>
    </reaction>
</comment>
<dbReference type="EMBL" id="JAAALK010000288">
    <property type="protein sequence ID" value="KAG8055162.1"/>
    <property type="molecule type" value="Genomic_DNA"/>
</dbReference>
<dbReference type="InterPro" id="IPR000719">
    <property type="entry name" value="Prot_kinase_dom"/>
</dbReference>
<evidence type="ECO:0000256" key="11">
    <source>
        <dbReference type="ARBA" id="ARBA00023180"/>
    </source>
</evidence>
<dbReference type="GO" id="GO:0004674">
    <property type="term" value="F:protein serine/threonine kinase activity"/>
    <property type="evidence" value="ECO:0007669"/>
    <property type="project" value="UniProtKB-KW"/>
</dbReference>
<dbReference type="CDD" id="cd14066">
    <property type="entry name" value="STKc_IRAK"/>
    <property type="match status" value="1"/>
</dbReference>
<keyword evidence="18" id="KW-1185">Reference proteome</keyword>
<dbReference type="PROSITE" id="PS50927">
    <property type="entry name" value="BULB_LECTIN"/>
    <property type="match status" value="1"/>
</dbReference>
<evidence type="ECO:0000256" key="6">
    <source>
        <dbReference type="ARBA" id="ARBA00022729"/>
    </source>
</evidence>
<dbReference type="FunFam" id="3.30.200.20:FF:000195">
    <property type="entry name" value="G-type lectin S-receptor-like serine/threonine-protein kinase"/>
    <property type="match status" value="1"/>
</dbReference>
<keyword evidence="8" id="KW-0418">Kinase</keyword>
<dbReference type="SMART" id="SM00108">
    <property type="entry name" value="B_lectin"/>
    <property type="match status" value="1"/>
</dbReference>
<evidence type="ECO:0000256" key="2">
    <source>
        <dbReference type="ARBA" id="ARBA00012513"/>
    </source>
</evidence>
<comment type="caution">
    <text evidence="17">The sequence shown here is derived from an EMBL/GenBank/DDBJ whole genome shotgun (WGS) entry which is preliminary data.</text>
</comment>
<feature type="domain" description="Protein kinase" evidence="15">
    <location>
        <begin position="292"/>
        <end position="578"/>
    </location>
</feature>
<dbReference type="PROSITE" id="PS00108">
    <property type="entry name" value="PROTEIN_KINASE_ST"/>
    <property type="match status" value="1"/>
</dbReference>
<evidence type="ECO:0000256" key="14">
    <source>
        <dbReference type="SAM" id="Phobius"/>
    </source>
</evidence>
<evidence type="ECO:0000256" key="7">
    <source>
        <dbReference type="ARBA" id="ARBA00022741"/>
    </source>
</evidence>
<evidence type="ECO:0000256" key="13">
    <source>
        <dbReference type="ARBA" id="ARBA00048679"/>
    </source>
</evidence>
<evidence type="ECO:0000313" key="17">
    <source>
        <dbReference type="EMBL" id="KAG8055162.1"/>
    </source>
</evidence>
<dbReference type="InterPro" id="IPR001245">
    <property type="entry name" value="Ser-Thr/Tyr_kinase_cat_dom"/>
</dbReference>
<comment type="subcellular location">
    <subcellularLocation>
        <location evidence="1">Cell membrane</location>
        <topology evidence="1">Single-pass type I membrane protein</topology>
    </subcellularLocation>
</comment>
<keyword evidence="14" id="KW-0472">Membrane</keyword>
<name>A0A8J5RUU5_ZIZPA</name>
<evidence type="ECO:0000313" key="18">
    <source>
        <dbReference type="Proteomes" id="UP000729402"/>
    </source>
</evidence>
<dbReference type="PANTHER" id="PTHR27002:SF897">
    <property type="entry name" value="RECEPTOR-LIKE SERINE_THREONINE-PROTEIN KINASE"/>
    <property type="match status" value="1"/>
</dbReference>
<keyword evidence="14" id="KW-0812">Transmembrane</keyword>
<dbReference type="Proteomes" id="UP000729402">
    <property type="component" value="Unassembled WGS sequence"/>
</dbReference>
<evidence type="ECO:0000259" key="16">
    <source>
        <dbReference type="PROSITE" id="PS50927"/>
    </source>
</evidence>
<feature type="domain" description="Bulb-type lectin" evidence="16">
    <location>
        <begin position="1"/>
        <end position="120"/>
    </location>
</feature>
<dbReference type="GO" id="GO:0005886">
    <property type="term" value="C:plasma membrane"/>
    <property type="evidence" value="ECO:0007669"/>
    <property type="project" value="UniProtKB-SubCell"/>
</dbReference>
<keyword evidence="7" id="KW-0547">Nucleotide-binding</keyword>
<dbReference type="EC" id="2.7.11.1" evidence="2"/>
<feature type="transmembrane region" description="Helical" evidence="14">
    <location>
        <begin position="215"/>
        <end position="238"/>
    </location>
</feature>
<evidence type="ECO:0000256" key="5">
    <source>
        <dbReference type="ARBA" id="ARBA00022679"/>
    </source>
</evidence>
<dbReference type="FunFam" id="1.10.510.10:FF:000060">
    <property type="entry name" value="G-type lectin S-receptor-like serine/threonine-protein kinase"/>
    <property type="match status" value="1"/>
</dbReference>
<accession>A0A8J5RUU5</accession>
<evidence type="ECO:0000256" key="1">
    <source>
        <dbReference type="ARBA" id="ARBA00004251"/>
    </source>
</evidence>
<dbReference type="Pfam" id="PF07714">
    <property type="entry name" value="PK_Tyr_Ser-Thr"/>
    <property type="match status" value="1"/>
</dbReference>
<comment type="catalytic activity">
    <reaction evidence="13">
        <text>L-seryl-[protein] + ATP = O-phospho-L-seryl-[protein] + ADP + H(+)</text>
        <dbReference type="Rhea" id="RHEA:17989"/>
        <dbReference type="Rhea" id="RHEA-COMP:9863"/>
        <dbReference type="Rhea" id="RHEA-COMP:11604"/>
        <dbReference type="ChEBI" id="CHEBI:15378"/>
        <dbReference type="ChEBI" id="CHEBI:29999"/>
        <dbReference type="ChEBI" id="CHEBI:30616"/>
        <dbReference type="ChEBI" id="CHEBI:83421"/>
        <dbReference type="ChEBI" id="CHEBI:456216"/>
        <dbReference type="EC" id="2.7.11.1"/>
    </reaction>
</comment>
<evidence type="ECO:0000256" key="4">
    <source>
        <dbReference type="ARBA" id="ARBA00022527"/>
    </source>
</evidence>
<evidence type="ECO:0000256" key="8">
    <source>
        <dbReference type="ARBA" id="ARBA00022777"/>
    </source>
</evidence>
<dbReference type="InterPro" id="IPR008271">
    <property type="entry name" value="Ser/Thr_kinase_AS"/>
</dbReference>
<sequence length="608" mass="67709">MDSISANESLSDGQTIVSMKKLFVLGFFSPGASSRRYVGIWHNNLGNRTVVWVGNRNDPLLNASGVLMFDSNGNLVVAQGGRSFTVAYGKGAKDMKATILDSGNLVLSSMANPSRYTWQSFDSPTDTWLPEMNIGLRTTNRSLISWRSNDDPAMGDYTLGMDPAAYAYSQLDGCSLWYGDLMNLQDGYDVDGAGTLCLRLAPSELESGRSSGHKLVWMAGVIPFFALLFFCSLSFILWRRRHQRKGKEKIHAHHSLMTLDTDSAIKLWESEEAGSHFVLFSFSQLANSTNNFSEQNKLGEGGFGPVYKGNLQNGQDIAVKRLATNSGQGLVEFKNEVLLIAKLQHVNLVRLLGCCIQGEEKILIYEYMPNKSLDFFLFEKSRRIVLDWAKRIQIIEGIAHGLLYLHKHSRLKIIHRDLKASNILLDIDMNPKISDFGMARIFGSKETQANTNRVVGTYGYMAPEYAMEGIFSFKSDVFSFGVLLLEIISGTRNAGSHRRGNSLNLLGHAWELWKEGRWSDLVDQSTRDAYPEHRVLRCVHVGLMCVQEQAADRPTMNDVISMLTSESIIIPDPKQPAFLSIVLPTEMDADDGSSLSLNGITITELDGR</sequence>
<evidence type="ECO:0000256" key="10">
    <source>
        <dbReference type="ARBA" id="ARBA00023157"/>
    </source>
</evidence>
<reference evidence="17" key="1">
    <citation type="journal article" date="2021" name="bioRxiv">
        <title>Whole Genome Assembly and Annotation of Northern Wild Rice, Zizania palustris L., Supports a Whole Genome Duplication in the Zizania Genus.</title>
        <authorList>
            <person name="Haas M."/>
            <person name="Kono T."/>
            <person name="Macchietto M."/>
            <person name="Millas R."/>
            <person name="McGilp L."/>
            <person name="Shao M."/>
            <person name="Duquette J."/>
            <person name="Hirsch C.N."/>
            <person name="Kimball J."/>
        </authorList>
    </citation>
    <scope>NUCLEOTIDE SEQUENCE</scope>
    <source>
        <tissue evidence="17">Fresh leaf tissue</tissue>
    </source>
</reference>
<dbReference type="OrthoDB" id="4062651at2759"/>
<keyword evidence="11" id="KW-0325">Glycoprotein</keyword>
<gene>
    <name evidence="17" type="ORF">GUJ93_ZPchr0001g32976</name>
</gene>
<evidence type="ECO:0000256" key="3">
    <source>
        <dbReference type="ARBA" id="ARBA00022475"/>
    </source>
</evidence>
<keyword evidence="14" id="KW-1133">Transmembrane helix</keyword>
<keyword evidence="9" id="KW-0067">ATP-binding</keyword>
<proteinExistence type="predicted"/>
<keyword evidence="5" id="KW-0808">Transferase</keyword>
<protein>
    <recommendedName>
        <fullName evidence="2">non-specific serine/threonine protein kinase</fullName>
        <ecNumber evidence="2">2.7.11.1</ecNumber>
    </recommendedName>
</protein>
<keyword evidence="3" id="KW-1003">Cell membrane</keyword>
<keyword evidence="6" id="KW-0732">Signal</keyword>
<evidence type="ECO:0000256" key="12">
    <source>
        <dbReference type="ARBA" id="ARBA00047899"/>
    </source>
</evidence>
<keyword evidence="10" id="KW-1015">Disulfide bond</keyword>
<dbReference type="CDD" id="cd00028">
    <property type="entry name" value="B_lectin"/>
    <property type="match status" value="1"/>
</dbReference>
<keyword evidence="4" id="KW-0723">Serine/threonine-protein kinase</keyword>
<dbReference type="PANTHER" id="PTHR27002">
    <property type="entry name" value="RECEPTOR-LIKE SERINE/THREONINE-PROTEIN KINASE SD1-8"/>
    <property type="match status" value="1"/>
</dbReference>
<dbReference type="PROSITE" id="PS50011">
    <property type="entry name" value="PROTEIN_KINASE_DOM"/>
    <property type="match status" value="1"/>
</dbReference>
<dbReference type="SMART" id="SM00220">
    <property type="entry name" value="S_TKc"/>
    <property type="match status" value="1"/>
</dbReference>
<evidence type="ECO:0000256" key="9">
    <source>
        <dbReference type="ARBA" id="ARBA00022840"/>
    </source>
</evidence>
<evidence type="ECO:0000259" key="15">
    <source>
        <dbReference type="PROSITE" id="PS50011"/>
    </source>
</evidence>